<evidence type="ECO:0000256" key="2">
    <source>
        <dbReference type="ARBA" id="ARBA00022729"/>
    </source>
</evidence>
<comment type="caution">
    <text evidence="10">The sequence shown here is derived from an EMBL/GenBank/DDBJ whole genome shotgun (WGS) entry which is preliminary data.</text>
</comment>
<keyword evidence="2 8" id="KW-0732">Signal</keyword>
<dbReference type="AlphaFoldDB" id="A0A9P6UXJ8"/>
<reference evidence="10" key="1">
    <citation type="journal article" date="2020" name="Fungal Divers.">
        <title>Resolving the Mortierellaceae phylogeny through synthesis of multi-gene phylogenetics and phylogenomics.</title>
        <authorList>
            <person name="Vandepol N."/>
            <person name="Liber J."/>
            <person name="Desiro A."/>
            <person name="Na H."/>
            <person name="Kennedy M."/>
            <person name="Barry K."/>
            <person name="Grigoriev I.V."/>
            <person name="Miller A.N."/>
            <person name="O'Donnell K."/>
            <person name="Stajich J.E."/>
            <person name="Bonito G."/>
        </authorList>
    </citation>
    <scope>NUCLEOTIDE SEQUENCE</scope>
    <source>
        <strain evidence="10">REB-010B</strain>
    </source>
</reference>
<feature type="signal peptide" evidence="8">
    <location>
        <begin position="1"/>
        <end position="22"/>
    </location>
</feature>
<dbReference type="PANTHER" id="PTHR44653:SF2">
    <property type="entry name" value="DNAJ HOMOLOG SUBFAMILY C MEMBER 1"/>
    <property type="match status" value="1"/>
</dbReference>
<proteinExistence type="predicted"/>
<dbReference type="Pfam" id="PF00226">
    <property type="entry name" value="DnaJ"/>
    <property type="match status" value="1"/>
</dbReference>
<comment type="subcellular location">
    <subcellularLocation>
        <location evidence="5">Endomembrane system</location>
        <topology evidence="5">Single-pass membrane protein</topology>
    </subcellularLocation>
</comment>
<feature type="domain" description="J" evidence="9">
    <location>
        <begin position="46"/>
        <end position="110"/>
    </location>
</feature>
<dbReference type="Gene3D" id="1.10.287.110">
    <property type="entry name" value="DnaJ domain"/>
    <property type="match status" value="1"/>
</dbReference>
<feature type="region of interest" description="Disordered" evidence="6">
    <location>
        <begin position="291"/>
        <end position="359"/>
    </location>
</feature>
<dbReference type="Proteomes" id="UP000738325">
    <property type="component" value="Unassembled WGS sequence"/>
</dbReference>
<dbReference type="GO" id="GO:0012505">
    <property type="term" value="C:endomembrane system"/>
    <property type="evidence" value="ECO:0007669"/>
    <property type="project" value="UniProtKB-SubCell"/>
</dbReference>
<dbReference type="InterPro" id="IPR036869">
    <property type="entry name" value="J_dom_sf"/>
</dbReference>
<evidence type="ECO:0000256" key="8">
    <source>
        <dbReference type="SAM" id="SignalP"/>
    </source>
</evidence>
<name>A0A9P6UXJ8_9FUNG</name>
<dbReference type="OrthoDB" id="413400at2759"/>
<dbReference type="CDD" id="cd06257">
    <property type="entry name" value="DnaJ"/>
    <property type="match status" value="1"/>
</dbReference>
<dbReference type="PANTHER" id="PTHR44653">
    <property type="entry name" value="DNAJ HOMOLOG SUBFAMILY C MEMBER 1"/>
    <property type="match status" value="1"/>
</dbReference>
<keyword evidence="1 7" id="KW-0812">Transmembrane</keyword>
<feature type="compositionally biased region" description="Low complexity" evidence="6">
    <location>
        <begin position="296"/>
        <end position="305"/>
    </location>
</feature>
<evidence type="ECO:0000259" key="9">
    <source>
        <dbReference type="PROSITE" id="PS50076"/>
    </source>
</evidence>
<evidence type="ECO:0000313" key="10">
    <source>
        <dbReference type="EMBL" id="KAG0323829.1"/>
    </source>
</evidence>
<organism evidence="10 11">
    <name type="scientific">Dissophora globulifera</name>
    <dbReference type="NCBI Taxonomy" id="979702"/>
    <lineage>
        <taxon>Eukaryota</taxon>
        <taxon>Fungi</taxon>
        <taxon>Fungi incertae sedis</taxon>
        <taxon>Mucoromycota</taxon>
        <taxon>Mortierellomycotina</taxon>
        <taxon>Mortierellomycetes</taxon>
        <taxon>Mortierellales</taxon>
        <taxon>Mortierellaceae</taxon>
        <taxon>Dissophora</taxon>
    </lineage>
</organism>
<keyword evidence="3 7" id="KW-1133">Transmembrane helix</keyword>
<gene>
    <name evidence="10" type="ORF">BGZ99_002446</name>
</gene>
<dbReference type="InterPro" id="IPR001623">
    <property type="entry name" value="DnaJ_domain"/>
</dbReference>
<keyword evidence="4 7" id="KW-0472">Membrane</keyword>
<dbReference type="EMBL" id="JAAAIP010000173">
    <property type="protein sequence ID" value="KAG0323829.1"/>
    <property type="molecule type" value="Genomic_DNA"/>
</dbReference>
<sequence>MRWNLALLMVLAMLALIRQVAAWEEGDFEIFDLVDALEKAEGPEVNFYSWMGVTQKTPKVEIEKAFRKMTRSLHPDKNKGPQAQEKYARLSSIITILRDDGKRDRYNFFLKNGVPRWRGTGYLYRRHRPGFKAVIVFLAVLVSGFQYLARYVAYTQEKNRMTGMIEQYKEMVREKNQKILEAPVTGRQRRSGGAASPAEAVTPLEDGPMYAVNQYGEEIELTLDNINPPRVLDVAIFRTPFWIVRGVLAVCPQGVRDKVLAMDMFESIRPRDEKADADAKRKVRKAELAKKRAAKRAAAAAQQKRQSPDLSDEEPYRSGEEDDEAAMAARAKEEELAAARRRRRMKAPGQATLKGGRRG</sequence>
<evidence type="ECO:0000256" key="5">
    <source>
        <dbReference type="ARBA" id="ARBA00037847"/>
    </source>
</evidence>
<protein>
    <recommendedName>
        <fullName evidence="9">J domain-containing protein</fullName>
    </recommendedName>
</protein>
<feature type="chain" id="PRO_5040125530" description="J domain-containing protein" evidence="8">
    <location>
        <begin position="23"/>
        <end position="359"/>
    </location>
</feature>
<dbReference type="SMART" id="SM00271">
    <property type="entry name" value="DnaJ"/>
    <property type="match status" value="1"/>
</dbReference>
<keyword evidence="11" id="KW-1185">Reference proteome</keyword>
<feature type="transmembrane region" description="Helical" evidence="7">
    <location>
        <begin position="133"/>
        <end position="153"/>
    </location>
</feature>
<dbReference type="InterPro" id="IPR052606">
    <property type="entry name" value="DnaJ_domain_protein"/>
</dbReference>
<accession>A0A9P6UXJ8</accession>
<evidence type="ECO:0000256" key="1">
    <source>
        <dbReference type="ARBA" id="ARBA00022692"/>
    </source>
</evidence>
<evidence type="ECO:0000256" key="7">
    <source>
        <dbReference type="SAM" id="Phobius"/>
    </source>
</evidence>
<evidence type="ECO:0000256" key="4">
    <source>
        <dbReference type="ARBA" id="ARBA00023136"/>
    </source>
</evidence>
<dbReference type="PRINTS" id="PR00625">
    <property type="entry name" value="JDOMAIN"/>
</dbReference>
<evidence type="ECO:0000256" key="6">
    <source>
        <dbReference type="SAM" id="MobiDB-lite"/>
    </source>
</evidence>
<dbReference type="PROSITE" id="PS50076">
    <property type="entry name" value="DNAJ_2"/>
    <property type="match status" value="1"/>
</dbReference>
<evidence type="ECO:0000313" key="11">
    <source>
        <dbReference type="Proteomes" id="UP000738325"/>
    </source>
</evidence>
<dbReference type="SUPFAM" id="SSF46565">
    <property type="entry name" value="Chaperone J-domain"/>
    <property type="match status" value="1"/>
</dbReference>
<evidence type="ECO:0000256" key="3">
    <source>
        <dbReference type="ARBA" id="ARBA00022989"/>
    </source>
</evidence>